<protein>
    <recommendedName>
        <fullName evidence="1">STAS domain-containing protein</fullName>
    </recommendedName>
</protein>
<name>A0A9W6V651_9ACTN</name>
<accession>A0A9W6V651</accession>
<reference evidence="2" key="1">
    <citation type="submission" date="2023-02" db="EMBL/GenBank/DDBJ databases">
        <title>Kitasatospora phosalacinea NBRC 14627.</title>
        <authorList>
            <person name="Ichikawa N."/>
            <person name="Sato H."/>
            <person name="Tonouchi N."/>
        </authorList>
    </citation>
    <scope>NUCLEOTIDE SEQUENCE</scope>
    <source>
        <strain evidence="2">NBRC 14627</strain>
    </source>
</reference>
<proteinExistence type="predicted"/>
<evidence type="ECO:0000313" key="2">
    <source>
        <dbReference type="EMBL" id="GLW73877.1"/>
    </source>
</evidence>
<dbReference type="Proteomes" id="UP001165041">
    <property type="component" value="Unassembled WGS sequence"/>
</dbReference>
<dbReference type="PROSITE" id="PS50801">
    <property type="entry name" value="STAS"/>
    <property type="match status" value="1"/>
</dbReference>
<gene>
    <name evidence="2" type="ORF">Kpho02_61750</name>
</gene>
<dbReference type="SUPFAM" id="SSF52091">
    <property type="entry name" value="SpoIIaa-like"/>
    <property type="match status" value="1"/>
</dbReference>
<evidence type="ECO:0000259" key="1">
    <source>
        <dbReference type="PROSITE" id="PS50801"/>
    </source>
</evidence>
<comment type="caution">
    <text evidence="2">The sequence shown here is derived from an EMBL/GenBank/DDBJ whole genome shotgun (WGS) entry which is preliminary data.</text>
</comment>
<dbReference type="InterPro" id="IPR002645">
    <property type="entry name" value="STAS_dom"/>
</dbReference>
<dbReference type="Pfam" id="PF01740">
    <property type="entry name" value="STAS"/>
    <property type="match status" value="1"/>
</dbReference>
<organism evidence="2 3">
    <name type="scientific">Kitasatospora phosalacinea</name>
    <dbReference type="NCBI Taxonomy" id="2065"/>
    <lineage>
        <taxon>Bacteria</taxon>
        <taxon>Bacillati</taxon>
        <taxon>Actinomycetota</taxon>
        <taxon>Actinomycetes</taxon>
        <taxon>Kitasatosporales</taxon>
        <taxon>Streptomycetaceae</taxon>
        <taxon>Kitasatospora</taxon>
    </lineage>
</organism>
<dbReference type="EMBL" id="BSSA01000029">
    <property type="protein sequence ID" value="GLW73877.1"/>
    <property type="molecule type" value="Genomic_DNA"/>
</dbReference>
<sequence>MDSSGLNSLLTARLEANRHGTLLALAHPGQQVARLLQTTGTASLFPLSPLPPRPQLPR</sequence>
<dbReference type="InterPro" id="IPR036513">
    <property type="entry name" value="STAS_dom_sf"/>
</dbReference>
<feature type="domain" description="STAS" evidence="1">
    <location>
        <begin position="1"/>
        <end position="58"/>
    </location>
</feature>
<dbReference type="Gene3D" id="3.30.750.24">
    <property type="entry name" value="STAS domain"/>
    <property type="match status" value="1"/>
</dbReference>
<evidence type="ECO:0000313" key="3">
    <source>
        <dbReference type="Proteomes" id="UP001165041"/>
    </source>
</evidence>
<dbReference type="AlphaFoldDB" id="A0A9W6V651"/>